<proteinExistence type="inferred from homology"/>
<protein>
    <submittedName>
        <fullName evidence="4">TRAP transporter substrate-binding protein DctP</fullName>
    </submittedName>
</protein>
<name>A0AAU7XL86_9GAMM</name>
<accession>A0AAU7XL86</accession>
<organism evidence="4">
    <name type="scientific">Vreelandella sp. SM1641</name>
    <dbReference type="NCBI Taxonomy" id="3126101"/>
    <lineage>
        <taxon>Bacteria</taxon>
        <taxon>Pseudomonadati</taxon>
        <taxon>Pseudomonadota</taxon>
        <taxon>Gammaproteobacteria</taxon>
        <taxon>Oceanospirillales</taxon>
        <taxon>Halomonadaceae</taxon>
        <taxon>Vreelandella</taxon>
    </lineage>
</organism>
<dbReference type="PANTHER" id="PTHR33376">
    <property type="match status" value="1"/>
</dbReference>
<keyword evidence="3" id="KW-0732">Signal</keyword>
<sequence>MTNIKQLRPKATQWQKMPTHLGALYIGVLFSTSAIADEVLKFSHSYTENDARHEWAQFIADNVSEKTDGQVIINIFPNQEISRAQAQHSALRQGRIDLTIYPLPWLAGMIPLAEIGALPGLVTAPTDGLVWRDRAIWPMLTEAVESTGAVLAGSGWAMATIGSTGKAVILPEDVDGLRMRGLGAASEQMLNSNGATITSLPASELYQALQTGVLTGVLTQFASFEGYNLEEVIEHLQVGPGYIGGMHTILLSTDMEQQIGSEHFDLVMEAIQESEVWFAEKMIEDSQRIAEEFESAGVQVNELSDEEVAAWVSNARDTAWPYFIERVPEGKAALEAVETPL</sequence>
<dbReference type="NCBIfam" id="NF037995">
    <property type="entry name" value="TRAP_S1"/>
    <property type="match status" value="1"/>
</dbReference>
<evidence type="ECO:0000256" key="1">
    <source>
        <dbReference type="ARBA" id="ARBA00009023"/>
    </source>
</evidence>
<dbReference type="GO" id="GO:0055085">
    <property type="term" value="P:transmembrane transport"/>
    <property type="evidence" value="ECO:0007669"/>
    <property type="project" value="InterPro"/>
</dbReference>
<dbReference type="KEGG" id="vrs:V8F66_21000"/>
<dbReference type="InterPro" id="IPR038404">
    <property type="entry name" value="TRAP_DctP_sf"/>
</dbReference>
<dbReference type="Gene3D" id="3.40.190.170">
    <property type="entry name" value="Bacterial extracellular solute-binding protein, family 7"/>
    <property type="match status" value="1"/>
</dbReference>
<dbReference type="PANTHER" id="PTHR33376:SF7">
    <property type="entry name" value="C4-DICARBOXYLATE-BINDING PROTEIN DCTB"/>
    <property type="match status" value="1"/>
</dbReference>
<dbReference type="EMBL" id="CP158484">
    <property type="protein sequence ID" value="XBY58728.1"/>
    <property type="molecule type" value="Genomic_DNA"/>
</dbReference>
<dbReference type="InterPro" id="IPR018389">
    <property type="entry name" value="DctP_fam"/>
</dbReference>
<reference evidence="4" key="1">
    <citation type="submission" date="2024-02" db="EMBL/GenBank/DDBJ databases">
        <title>Complete genome sequence of Vreelandella sp. SM1641, a marine exopolysaccharide-producing bacterium isolated from deep-sea hydrothermal sediment of the southwest Indian Ocean.</title>
        <authorList>
            <person name="Zhu H."/>
            <person name="Sun M."/>
        </authorList>
    </citation>
    <scope>NUCLEOTIDE SEQUENCE</scope>
    <source>
        <strain evidence="4">SM1641</strain>
    </source>
</reference>
<evidence type="ECO:0000313" key="4">
    <source>
        <dbReference type="EMBL" id="XBY58728.1"/>
    </source>
</evidence>
<dbReference type="AlphaFoldDB" id="A0AAU7XL86"/>
<evidence type="ECO:0000256" key="2">
    <source>
        <dbReference type="ARBA" id="ARBA00022448"/>
    </source>
</evidence>
<dbReference type="Pfam" id="PF03480">
    <property type="entry name" value="DctP"/>
    <property type="match status" value="1"/>
</dbReference>
<dbReference type="RefSeq" id="WP_350359539.1">
    <property type="nucleotide sequence ID" value="NZ_CP158484.1"/>
</dbReference>
<evidence type="ECO:0000256" key="3">
    <source>
        <dbReference type="ARBA" id="ARBA00022729"/>
    </source>
</evidence>
<gene>
    <name evidence="4" type="primary">dctP</name>
    <name evidence="4" type="ORF">V8F66_21000</name>
</gene>
<dbReference type="GO" id="GO:0015740">
    <property type="term" value="P:C4-dicarboxylate transport"/>
    <property type="evidence" value="ECO:0007669"/>
    <property type="project" value="TreeGrafter"/>
</dbReference>
<comment type="similarity">
    <text evidence="1">Belongs to the bacterial solute-binding protein 7 family.</text>
</comment>
<keyword evidence="2" id="KW-0813">Transport</keyword>